<keyword evidence="2" id="KW-1185">Reference proteome</keyword>
<proteinExistence type="predicted"/>
<dbReference type="InterPro" id="IPR023214">
    <property type="entry name" value="HAD_sf"/>
</dbReference>
<dbReference type="InterPro" id="IPR023198">
    <property type="entry name" value="PGP-like_dom2"/>
</dbReference>
<dbReference type="NCBIfam" id="TIGR02254">
    <property type="entry name" value="YjjG_YfnB"/>
    <property type="match status" value="1"/>
</dbReference>
<name>A0ABV8CYV2_9STRE</name>
<dbReference type="InterPro" id="IPR052550">
    <property type="entry name" value="Pyrimidine_5'-ntase_YjjG"/>
</dbReference>
<reference evidence="2" key="1">
    <citation type="journal article" date="2019" name="Int. J. Syst. Evol. Microbiol.">
        <title>The Global Catalogue of Microorganisms (GCM) 10K type strain sequencing project: providing services to taxonomists for standard genome sequencing and annotation.</title>
        <authorList>
            <consortium name="The Broad Institute Genomics Platform"/>
            <consortium name="The Broad Institute Genome Sequencing Center for Infectious Disease"/>
            <person name="Wu L."/>
            <person name="Ma J."/>
        </authorList>
    </citation>
    <scope>NUCLEOTIDE SEQUENCE [LARGE SCALE GENOMIC DNA]</scope>
    <source>
        <strain evidence="2">CCUG 67170</strain>
    </source>
</reference>
<dbReference type="GO" id="GO:0008253">
    <property type="term" value="F:5'-nucleotidase activity"/>
    <property type="evidence" value="ECO:0007669"/>
    <property type="project" value="UniProtKB-EC"/>
</dbReference>
<protein>
    <submittedName>
        <fullName evidence="1">YjjG family noncanonical pyrimidine nucleotidase</fullName>
        <ecNumber evidence="1">3.1.3.5</ecNumber>
    </submittedName>
</protein>
<gene>
    <name evidence="1" type="ORF">ACFORF_10465</name>
</gene>
<dbReference type="Gene3D" id="3.40.50.1000">
    <property type="entry name" value="HAD superfamily/HAD-like"/>
    <property type="match status" value="1"/>
</dbReference>
<dbReference type="NCBIfam" id="TIGR01549">
    <property type="entry name" value="HAD-SF-IA-v1"/>
    <property type="match status" value="1"/>
</dbReference>
<dbReference type="SFLD" id="SFLDG01129">
    <property type="entry name" value="C1.5:_HAD__Beta-PGM__Phosphata"/>
    <property type="match status" value="1"/>
</dbReference>
<dbReference type="SFLD" id="SFLDS00003">
    <property type="entry name" value="Haloacid_Dehalogenase"/>
    <property type="match status" value="1"/>
</dbReference>
<dbReference type="InterPro" id="IPR036412">
    <property type="entry name" value="HAD-like_sf"/>
</dbReference>
<dbReference type="EC" id="3.1.3.5" evidence="1"/>
<dbReference type="EMBL" id="JBHRZV010000053">
    <property type="protein sequence ID" value="MFC3928973.1"/>
    <property type="molecule type" value="Genomic_DNA"/>
</dbReference>
<dbReference type="Gene3D" id="1.10.150.240">
    <property type="entry name" value="Putative phosphatase, domain 2"/>
    <property type="match status" value="1"/>
</dbReference>
<sequence>MDCKFLLFDLDHTLLGFDAAEEVALQQLFEPYHVTNIAAYKVAYRRINSQLWRDLEAGKISKKELVDTRFSRTFAQFNQFVDGQELAQAYQQHLSQQGQIYQGADQLQTSLVARGYRLFAATNGIAAIQKGRLQASGLFSYFEQVFISEEMGTAKPALAFFEKIAEQIEDFQHEEALMIGDSLTADIQGGNNAGIDAVWYNPDNTVNDSKAKPTYVVENYQELLSLLLG</sequence>
<accession>A0ABV8CYV2</accession>
<dbReference type="PANTHER" id="PTHR47478">
    <property type="match status" value="1"/>
</dbReference>
<dbReference type="RefSeq" id="WP_380427996.1">
    <property type="nucleotide sequence ID" value="NZ_JBHRZV010000053.1"/>
</dbReference>
<dbReference type="Pfam" id="PF13419">
    <property type="entry name" value="HAD_2"/>
    <property type="match status" value="1"/>
</dbReference>
<dbReference type="PANTHER" id="PTHR47478:SF1">
    <property type="entry name" value="PYRIMIDINE 5'-NUCLEOTIDASE YJJG"/>
    <property type="match status" value="1"/>
</dbReference>
<evidence type="ECO:0000313" key="2">
    <source>
        <dbReference type="Proteomes" id="UP001595807"/>
    </source>
</evidence>
<keyword evidence="1" id="KW-0378">Hydrolase</keyword>
<comment type="caution">
    <text evidence="1">The sequence shown here is derived from an EMBL/GenBank/DDBJ whole genome shotgun (WGS) entry which is preliminary data.</text>
</comment>
<dbReference type="InterPro" id="IPR006439">
    <property type="entry name" value="HAD-SF_hydro_IA"/>
</dbReference>
<dbReference type="InterPro" id="IPR011951">
    <property type="entry name" value="HAD-SF_hydro_IA_YjjG/PynA"/>
</dbReference>
<dbReference type="SUPFAM" id="SSF56784">
    <property type="entry name" value="HAD-like"/>
    <property type="match status" value="1"/>
</dbReference>
<dbReference type="InterPro" id="IPR041492">
    <property type="entry name" value="HAD_2"/>
</dbReference>
<organism evidence="1 2">
    <name type="scientific">Streptococcus caprae</name>
    <dbReference type="NCBI Taxonomy" id="1640501"/>
    <lineage>
        <taxon>Bacteria</taxon>
        <taxon>Bacillati</taxon>
        <taxon>Bacillota</taxon>
        <taxon>Bacilli</taxon>
        <taxon>Lactobacillales</taxon>
        <taxon>Streptococcaceae</taxon>
        <taxon>Streptococcus</taxon>
    </lineage>
</organism>
<evidence type="ECO:0000313" key="1">
    <source>
        <dbReference type="EMBL" id="MFC3928973.1"/>
    </source>
</evidence>
<dbReference type="Proteomes" id="UP001595807">
    <property type="component" value="Unassembled WGS sequence"/>
</dbReference>